<dbReference type="eggNOG" id="COG4767">
    <property type="taxonomic scope" value="Bacteria"/>
</dbReference>
<proteinExistence type="predicted"/>
<evidence type="ECO:0000313" key="3">
    <source>
        <dbReference type="Proteomes" id="UP000008639"/>
    </source>
</evidence>
<dbReference type="EMBL" id="CP002379">
    <property type="protein sequence ID" value="ADX74181.1"/>
    <property type="molecule type" value="Genomic_DNA"/>
</dbReference>
<dbReference type="HOGENOM" id="CLU_119488_0_0_11"/>
<evidence type="ECO:0000313" key="2">
    <source>
        <dbReference type="EMBL" id="ADX74181.1"/>
    </source>
</evidence>
<dbReference type="AlphaFoldDB" id="F0M1I5"/>
<reference evidence="2 3" key="1">
    <citation type="journal article" date="2011" name="Stand. Genomic Sci.">
        <title>Complete genome sequence of Arthrobacter phenanthrenivorans type strain (Sphe3).</title>
        <authorList>
            <person name="Kallimanis A."/>
            <person name="Labutti K.M."/>
            <person name="Lapidus A."/>
            <person name="Clum A."/>
            <person name="Lykidis A."/>
            <person name="Mavromatis K."/>
            <person name="Pagani I."/>
            <person name="Liolios K."/>
            <person name="Ivanova N."/>
            <person name="Goodwin L."/>
            <person name="Pitluck S."/>
            <person name="Chen A."/>
            <person name="Palaniappan K."/>
            <person name="Markowitz V."/>
            <person name="Bristow J."/>
            <person name="Velentzas A.D."/>
            <person name="Perisynakis A."/>
            <person name="Ouzounis C.C."/>
            <person name="Kyrpides N.C."/>
            <person name="Koukkou A.I."/>
            <person name="Drainas C."/>
        </authorList>
    </citation>
    <scope>NUCLEOTIDE SEQUENCE [LARGE SCALE GENOMIC DNA]</scope>
    <source>
        <strain evidence="3">DSM 18606 / JCM 16027 / LMG 23796 / Sphe3</strain>
    </source>
</reference>
<dbReference type="InterPro" id="IPR006976">
    <property type="entry name" value="VanZ-like"/>
</dbReference>
<dbReference type="Proteomes" id="UP000008639">
    <property type="component" value="Chromosome"/>
</dbReference>
<evidence type="ECO:0000259" key="1">
    <source>
        <dbReference type="Pfam" id="PF04892"/>
    </source>
</evidence>
<gene>
    <name evidence="2" type="ordered locus">Asphe3_30710</name>
</gene>
<organism evidence="2 3">
    <name type="scientific">Pseudarthrobacter phenanthrenivorans (strain DSM 18606 / JCM 16027 / LMG 23796 / Sphe3)</name>
    <name type="common">Arthrobacter phenanthrenivorans</name>
    <dbReference type="NCBI Taxonomy" id="930171"/>
    <lineage>
        <taxon>Bacteria</taxon>
        <taxon>Bacillati</taxon>
        <taxon>Actinomycetota</taxon>
        <taxon>Actinomycetes</taxon>
        <taxon>Micrococcales</taxon>
        <taxon>Micrococcaceae</taxon>
        <taxon>Pseudarthrobacter</taxon>
    </lineage>
</organism>
<feature type="domain" description="VanZ-like" evidence="1">
    <location>
        <begin position="28"/>
        <end position="116"/>
    </location>
</feature>
<dbReference type="RefSeq" id="WP_013602072.1">
    <property type="nucleotide sequence ID" value="NC_015145.1"/>
</dbReference>
<dbReference type="KEGG" id="apn:Asphe3_30710"/>
<dbReference type="STRING" id="930171.Asphe3_30710"/>
<name>F0M1I5_PSEPM</name>
<sequence>MLIPLAFIAFWPTPVDQPVQGQLADILQSLHEIGIPTWFNYRFVEASANVLLFVPLGIVSKLSFPEKQWWHIATFGLLISGCMELGQLLFLHNRSATPQDLVTNASGAVIGALLAAAALTKMEARHLPAADLQ</sequence>
<accession>F0M1I5</accession>
<protein>
    <recommendedName>
        <fullName evidence="1">VanZ-like domain-containing protein</fullName>
    </recommendedName>
</protein>
<dbReference type="Pfam" id="PF04892">
    <property type="entry name" value="VanZ"/>
    <property type="match status" value="1"/>
</dbReference>